<organism evidence="1 2">
    <name type="scientific">Dreissena polymorpha</name>
    <name type="common">Zebra mussel</name>
    <name type="synonym">Mytilus polymorpha</name>
    <dbReference type="NCBI Taxonomy" id="45954"/>
    <lineage>
        <taxon>Eukaryota</taxon>
        <taxon>Metazoa</taxon>
        <taxon>Spiralia</taxon>
        <taxon>Lophotrochozoa</taxon>
        <taxon>Mollusca</taxon>
        <taxon>Bivalvia</taxon>
        <taxon>Autobranchia</taxon>
        <taxon>Heteroconchia</taxon>
        <taxon>Euheterodonta</taxon>
        <taxon>Imparidentia</taxon>
        <taxon>Neoheterodontei</taxon>
        <taxon>Myida</taxon>
        <taxon>Dreissenoidea</taxon>
        <taxon>Dreissenidae</taxon>
        <taxon>Dreissena</taxon>
    </lineage>
</organism>
<evidence type="ECO:0000313" key="2">
    <source>
        <dbReference type="Proteomes" id="UP000828390"/>
    </source>
</evidence>
<reference evidence="1" key="2">
    <citation type="submission" date="2020-11" db="EMBL/GenBank/DDBJ databases">
        <authorList>
            <person name="McCartney M.A."/>
            <person name="Auch B."/>
            <person name="Kono T."/>
            <person name="Mallez S."/>
            <person name="Becker A."/>
            <person name="Gohl D.M."/>
            <person name="Silverstein K.A.T."/>
            <person name="Koren S."/>
            <person name="Bechman K.B."/>
            <person name="Herman A."/>
            <person name="Abrahante J.E."/>
            <person name="Garbe J."/>
        </authorList>
    </citation>
    <scope>NUCLEOTIDE SEQUENCE</scope>
    <source>
        <strain evidence="1">Duluth1</strain>
        <tissue evidence="1">Whole animal</tissue>
    </source>
</reference>
<protein>
    <submittedName>
        <fullName evidence="1">Uncharacterized protein</fullName>
    </submittedName>
</protein>
<comment type="caution">
    <text evidence="1">The sequence shown here is derived from an EMBL/GenBank/DDBJ whole genome shotgun (WGS) entry which is preliminary data.</text>
</comment>
<accession>A0A9D4DKA7</accession>
<sequence length="88" mass="9862">MKGFFINRETILLCISGQTESTDMCWGGYYCQAGSSVPNPSAFICPLGLHCPNGSSTGLVSYEQFQMIVISTLRRKIPINKKNRVRLW</sequence>
<keyword evidence="2" id="KW-1185">Reference proteome</keyword>
<reference evidence="1" key="1">
    <citation type="journal article" date="2019" name="bioRxiv">
        <title>The Genome of the Zebra Mussel, Dreissena polymorpha: A Resource for Invasive Species Research.</title>
        <authorList>
            <person name="McCartney M.A."/>
            <person name="Auch B."/>
            <person name="Kono T."/>
            <person name="Mallez S."/>
            <person name="Zhang Y."/>
            <person name="Obille A."/>
            <person name="Becker A."/>
            <person name="Abrahante J.E."/>
            <person name="Garbe J."/>
            <person name="Badalamenti J.P."/>
            <person name="Herman A."/>
            <person name="Mangelson H."/>
            <person name="Liachko I."/>
            <person name="Sullivan S."/>
            <person name="Sone E.D."/>
            <person name="Koren S."/>
            <person name="Silverstein K.A.T."/>
            <person name="Beckman K.B."/>
            <person name="Gohl D.M."/>
        </authorList>
    </citation>
    <scope>NUCLEOTIDE SEQUENCE</scope>
    <source>
        <strain evidence="1">Duluth1</strain>
        <tissue evidence="1">Whole animal</tissue>
    </source>
</reference>
<proteinExistence type="predicted"/>
<dbReference type="Proteomes" id="UP000828390">
    <property type="component" value="Unassembled WGS sequence"/>
</dbReference>
<name>A0A9D4DKA7_DREPO</name>
<gene>
    <name evidence="1" type="ORF">DPMN_185095</name>
</gene>
<evidence type="ECO:0000313" key="1">
    <source>
        <dbReference type="EMBL" id="KAH3750568.1"/>
    </source>
</evidence>
<dbReference type="AlphaFoldDB" id="A0A9D4DKA7"/>
<dbReference type="EMBL" id="JAIWYP010000010">
    <property type="protein sequence ID" value="KAH3750568.1"/>
    <property type="molecule type" value="Genomic_DNA"/>
</dbReference>